<name>A0ABQ8XVW6_9EUKA</name>
<dbReference type="PANTHER" id="PTHR25462:SF296">
    <property type="entry name" value="MEIOTIC P26, ISOFORM F"/>
    <property type="match status" value="1"/>
</dbReference>
<evidence type="ECO:0000313" key="5">
    <source>
        <dbReference type="Proteomes" id="UP001150062"/>
    </source>
</evidence>
<comment type="caution">
    <text evidence="4">The sequence shown here is derived from an EMBL/GenBank/DDBJ whole genome shotgun (WGS) entry which is preliminary data.</text>
</comment>
<dbReference type="Gene3D" id="2.60.40.10">
    <property type="entry name" value="Immunoglobulins"/>
    <property type="match status" value="1"/>
</dbReference>
<dbReference type="Gene3D" id="2.60.120.920">
    <property type="match status" value="1"/>
</dbReference>
<dbReference type="InterPro" id="IPR017868">
    <property type="entry name" value="Filamin/ABP280_repeat-like"/>
</dbReference>
<feature type="domain" description="B box-type" evidence="3">
    <location>
        <begin position="56"/>
        <end position="97"/>
    </location>
</feature>
<gene>
    <name evidence="4" type="ORF">M0813_28165</name>
</gene>
<dbReference type="Gene3D" id="3.30.160.60">
    <property type="entry name" value="Classic Zinc Finger"/>
    <property type="match status" value="1"/>
</dbReference>
<proteinExistence type="predicted"/>
<reference evidence="4" key="1">
    <citation type="submission" date="2022-08" db="EMBL/GenBank/DDBJ databases">
        <title>Novel sulfate-reducing endosymbionts in the free-living metamonad Anaeramoeba.</title>
        <authorList>
            <person name="Jerlstrom-Hultqvist J."/>
            <person name="Cepicka I."/>
            <person name="Gallot-Lavallee L."/>
            <person name="Salas-Leiva D."/>
            <person name="Curtis B.A."/>
            <person name="Zahonova K."/>
            <person name="Pipaliya S."/>
            <person name="Dacks J."/>
            <person name="Roger A.J."/>
        </authorList>
    </citation>
    <scope>NUCLEOTIDE SEQUENCE</scope>
    <source>
        <strain evidence="4">Schooner1</strain>
    </source>
</reference>
<feature type="repeat" description="Filamin" evidence="2">
    <location>
        <begin position="418"/>
        <end position="476"/>
    </location>
</feature>
<keyword evidence="1" id="KW-0863">Zinc-finger</keyword>
<dbReference type="InterPro" id="IPR047153">
    <property type="entry name" value="TRIM45/56/19-like"/>
</dbReference>
<evidence type="ECO:0000256" key="1">
    <source>
        <dbReference type="PROSITE-ProRule" id="PRU00024"/>
    </source>
</evidence>
<dbReference type="Proteomes" id="UP001150062">
    <property type="component" value="Unassembled WGS sequence"/>
</dbReference>
<organism evidence="4 5">
    <name type="scientific">Anaeramoeba flamelloides</name>
    <dbReference type="NCBI Taxonomy" id="1746091"/>
    <lineage>
        <taxon>Eukaryota</taxon>
        <taxon>Metamonada</taxon>
        <taxon>Anaeramoebidae</taxon>
        <taxon>Anaeramoeba</taxon>
    </lineage>
</organism>
<accession>A0ABQ8XVW6</accession>
<dbReference type="SMART" id="SM00336">
    <property type="entry name" value="BBOX"/>
    <property type="match status" value="1"/>
</dbReference>
<keyword evidence="1" id="KW-0479">Metal-binding</keyword>
<keyword evidence="1" id="KW-0862">Zinc</keyword>
<dbReference type="Pfam" id="PF00643">
    <property type="entry name" value="zf-B_box"/>
    <property type="match status" value="1"/>
</dbReference>
<dbReference type="InterPro" id="IPR000315">
    <property type="entry name" value="Znf_B-box"/>
</dbReference>
<dbReference type="CDD" id="cd19757">
    <property type="entry name" value="Bbox1"/>
    <property type="match status" value="1"/>
</dbReference>
<sequence>MTDIYEDLFLCDQCDNRSTHFCVNCSCGFCDKHNTEHHKVAMENHKRVAITPKTDFTLLLCSRHSYELNSYFCKGCSELICSKCKTTTHREHDVILIEEMRNDLTEKVKMHHQSYTVNKEKSDKFFHEWEQLRSDLEQEQKEYIYDVESKLEKLVQIINKKKVELIGQIQKEQKIKLDIVNEKIEKYNSFKKSFDEYGSTAKRSFNLLESPQDSNYLFVNYGSKLPKDNQFEFEVAELTKESLPKTGFGTHLLIENQIKSLDQISLRQIYCLEKTTIINKGKISLGDPIEIQGFLKDKSDNGIKSLSNIKFEIEIVNKLNKEAKKKRIQLKIDEENGGYSGKYIPKEVGKYLIIGMINKHPIKENNEALNSFEVVLPFCLKKSEIKMDGIILPNESSDIFLQLKDYNNQNVEPKIRLDFDLTVTGKSMEMPLKLKKVENEKGKYQSQLKLVEGGVYSLGVKINGNKLFHSPYNFKIGYHIDVFRIPKLAKSSVDIMSFGSRNNSSQKPDIVLLNNNRSAKNMWNNDASGHYVFGKMRLVTPKKYKFNIKINKKSGSNLQLGIGKFSNHSDEVVESALLWDCGKKKLIPSKNSKNKYGEQVKKGQTINLVIDMQKKTLIFGKESVLFEPAFDNLPNSCILVFRLFGKNDQISFV</sequence>
<evidence type="ECO:0000259" key="3">
    <source>
        <dbReference type="PROSITE" id="PS50119"/>
    </source>
</evidence>
<dbReference type="EMBL" id="JAOAOG010000248">
    <property type="protein sequence ID" value="KAJ6236132.1"/>
    <property type="molecule type" value="Genomic_DNA"/>
</dbReference>
<dbReference type="PROSITE" id="PS50194">
    <property type="entry name" value="FILAMIN_REPEAT"/>
    <property type="match status" value="1"/>
</dbReference>
<evidence type="ECO:0000313" key="4">
    <source>
        <dbReference type="EMBL" id="KAJ6236132.1"/>
    </source>
</evidence>
<dbReference type="PROSITE" id="PS50119">
    <property type="entry name" value="ZF_BBOX"/>
    <property type="match status" value="1"/>
</dbReference>
<dbReference type="CDD" id="cd19756">
    <property type="entry name" value="Bbox2"/>
    <property type="match status" value="1"/>
</dbReference>
<evidence type="ECO:0000256" key="2">
    <source>
        <dbReference type="PROSITE-ProRule" id="PRU00087"/>
    </source>
</evidence>
<dbReference type="InterPro" id="IPR043136">
    <property type="entry name" value="B30.2/SPRY_sf"/>
</dbReference>
<protein>
    <recommendedName>
        <fullName evidence="3">B box-type domain-containing protein</fullName>
    </recommendedName>
</protein>
<dbReference type="SUPFAM" id="SSF57845">
    <property type="entry name" value="B-box zinc-binding domain"/>
    <property type="match status" value="1"/>
</dbReference>
<dbReference type="PANTHER" id="PTHR25462">
    <property type="entry name" value="BONUS, ISOFORM C-RELATED"/>
    <property type="match status" value="1"/>
</dbReference>
<keyword evidence="5" id="KW-1185">Reference proteome</keyword>
<dbReference type="InterPro" id="IPR013783">
    <property type="entry name" value="Ig-like_fold"/>
</dbReference>